<dbReference type="InterPro" id="IPR024079">
    <property type="entry name" value="MetalloPept_cat_dom_sf"/>
</dbReference>
<keyword evidence="1" id="KW-0472">Membrane</keyword>
<keyword evidence="5" id="KW-1185">Reference proteome</keyword>
<evidence type="ECO:0000256" key="1">
    <source>
        <dbReference type="SAM" id="Phobius"/>
    </source>
</evidence>
<accession>A0ABR6NB44</accession>
<comment type="caution">
    <text evidence="4">The sequence shown here is derived from an EMBL/GenBank/DDBJ whole genome shotgun (WGS) entry which is preliminary data.</text>
</comment>
<feature type="domain" description="Ice-binding protein C-terminal" evidence="3">
    <location>
        <begin position="344"/>
        <end position="368"/>
    </location>
</feature>
<evidence type="ECO:0000256" key="2">
    <source>
        <dbReference type="SAM" id="SignalP"/>
    </source>
</evidence>
<dbReference type="Gene3D" id="3.40.390.10">
    <property type="entry name" value="Collagenase (Catalytic Domain)"/>
    <property type="match status" value="1"/>
</dbReference>
<organism evidence="4 5">
    <name type="scientific">Sphingobium lignivorans</name>
    <dbReference type="NCBI Taxonomy" id="2735886"/>
    <lineage>
        <taxon>Bacteria</taxon>
        <taxon>Pseudomonadati</taxon>
        <taxon>Pseudomonadota</taxon>
        <taxon>Alphaproteobacteria</taxon>
        <taxon>Sphingomonadales</taxon>
        <taxon>Sphingomonadaceae</taxon>
        <taxon>Sphingobium</taxon>
    </lineage>
</organism>
<name>A0ABR6NB44_9SPHN</name>
<gene>
    <name evidence="4" type="ORF">HNP60_000481</name>
</gene>
<dbReference type="Pfam" id="PF07589">
    <property type="entry name" value="PEP-CTERM"/>
    <property type="match status" value="1"/>
</dbReference>
<dbReference type="InterPro" id="IPR013424">
    <property type="entry name" value="Ice-binding_C"/>
</dbReference>
<sequence length="380" mass="40381">MRTSVAAILLASTLAAAPAQALTIDLFDMGGMAQGTAQYTAFRTAANYWEKLITTDTTVRIDTYFNAQGINGPIGGTSNYYYTANVSTVLNAMASVASGSAIDQTTIAHLPDASSGSIGMWTPAYTDPVAQTGADPFAKQWDNDGSNNNSTFGVTWALGKALGLVYVDSYKDGSINFNSDLSFDFDPTDGIDAGSYDFTFTAFHEIGHILGFTSGVDYYDAFAPSDGYHWDWDWIGHGTDIFRYSEDGLDWSLGGTPFFSIDGGETALLGGAFSTGANWGDGQQASHWKEGLGIMDPTAAKGEMGVLRALDLAMFDALGWNLSLDALADPDLRITTADMFGPSAVPEPASWAMMIGGFALIGASLRRRTIRFGAMKPAIA</sequence>
<evidence type="ECO:0000313" key="4">
    <source>
        <dbReference type="EMBL" id="MBB5984507.1"/>
    </source>
</evidence>
<feature type="transmembrane region" description="Helical" evidence="1">
    <location>
        <begin position="349"/>
        <end position="366"/>
    </location>
</feature>
<dbReference type="NCBIfam" id="NF035944">
    <property type="entry name" value="PEPxxWA-CTERM"/>
    <property type="match status" value="1"/>
</dbReference>
<keyword evidence="1" id="KW-1133">Transmembrane helix</keyword>
<evidence type="ECO:0000259" key="3">
    <source>
        <dbReference type="Pfam" id="PF07589"/>
    </source>
</evidence>
<proteinExistence type="predicted"/>
<feature type="chain" id="PRO_5045596320" description="Ice-binding protein C-terminal domain-containing protein" evidence="2">
    <location>
        <begin position="22"/>
        <end position="380"/>
    </location>
</feature>
<dbReference type="EMBL" id="JACHKA010000001">
    <property type="protein sequence ID" value="MBB5984507.1"/>
    <property type="molecule type" value="Genomic_DNA"/>
</dbReference>
<keyword evidence="2" id="KW-0732">Signal</keyword>
<dbReference type="NCBIfam" id="NF038122">
    <property type="entry name" value="metallo_LGF"/>
    <property type="match status" value="1"/>
</dbReference>
<dbReference type="Proteomes" id="UP001138540">
    <property type="component" value="Unassembled WGS sequence"/>
</dbReference>
<feature type="signal peptide" evidence="2">
    <location>
        <begin position="1"/>
        <end position="21"/>
    </location>
</feature>
<reference evidence="4 5" key="1">
    <citation type="submission" date="2020-08" db="EMBL/GenBank/DDBJ databases">
        <title>Exploring microbial biodiversity for novel pathways involved in the catabolism of aromatic compounds derived from lignin.</title>
        <authorList>
            <person name="Elkins J."/>
        </authorList>
    </citation>
    <scope>NUCLEOTIDE SEQUENCE [LARGE SCALE GENOMIC DNA]</scope>
    <source>
        <strain evidence="4 5">B1D3A</strain>
    </source>
</reference>
<protein>
    <recommendedName>
        <fullName evidence="3">Ice-binding protein C-terminal domain-containing protein</fullName>
    </recommendedName>
</protein>
<evidence type="ECO:0000313" key="5">
    <source>
        <dbReference type="Proteomes" id="UP001138540"/>
    </source>
</evidence>
<keyword evidence="1" id="KW-0812">Transmembrane</keyword>
<dbReference type="SUPFAM" id="SSF55486">
    <property type="entry name" value="Metalloproteases ('zincins'), catalytic domain"/>
    <property type="match status" value="1"/>
</dbReference>
<dbReference type="NCBIfam" id="TIGR02595">
    <property type="entry name" value="PEP_CTERM"/>
    <property type="match status" value="1"/>
</dbReference>